<evidence type="ECO:0000313" key="9">
    <source>
        <dbReference type="Proteomes" id="UP000085678"/>
    </source>
</evidence>
<dbReference type="AlphaFoldDB" id="A0A1S3JRK1"/>
<evidence type="ECO:0000256" key="2">
    <source>
        <dbReference type="ARBA" id="ARBA00023015"/>
    </source>
</evidence>
<evidence type="ECO:0000256" key="4">
    <source>
        <dbReference type="ARBA" id="ARBA00023163"/>
    </source>
</evidence>
<dbReference type="PROSITE" id="PS50960">
    <property type="entry name" value="HTH_PSQ"/>
    <property type="match status" value="2"/>
</dbReference>
<dbReference type="OrthoDB" id="10028342at2759"/>
<dbReference type="GeneID" id="106175323"/>
<keyword evidence="5 6" id="KW-0539">Nucleus</keyword>
<dbReference type="InterPro" id="IPR009057">
    <property type="entry name" value="Homeodomain-like_sf"/>
</dbReference>
<feature type="compositionally biased region" description="Basic and acidic residues" evidence="7">
    <location>
        <begin position="226"/>
        <end position="236"/>
    </location>
</feature>
<feature type="compositionally biased region" description="Polar residues" evidence="7">
    <location>
        <begin position="584"/>
        <end position="602"/>
    </location>
</feature>
<feature type="DNA-binding region" description="H-T-H motif" evidence="6">
    <location>
        <begin position="199"/>
        <end position="219"/>
    </location>
</feature>
<feature type="compositionally biased region" description="Acidic residues" evidence="7">
    <location>
        <begin position="246"/>
        <end position="255"/>
    </location>
</feature>
<gene>
    <name evidence="10" type="primary">LOC106175323</name>
</gene>
<reference evidence="10" key="1">
    <citation type="submission" date="2025-08" db="UniProtKB">
        <authorList>
            <consortium name="RefSeq"/>
        </authorList>
    </citation>
    <scope>IDENTIFICATION</scope>
    <source>
        <tissue evidence="10">Gonads</tissue>
    </source>
</reference>
<dbReference type="OMA" id="DRDHLIQ"/>
<keyword evidence="3 6" id="KW-0238">DNA-binding</keyword>
<feature type="DNA-binding region" description="H-T-H motif" evidence="6">
    <location>
        <begin position="479"/>
        <end position="499"/>
    </location>
</feature>
<dbReference type="Proteomes" id="UP000085678">
    <property type="component" value="Unplaced"/>
</dbReference>
<dbReference type="KEGG" id="lak:106175323"/>
<proteinExistence type="predicted"/>
<protein>
    <submittedName>
        <fullName evidence="10">Ligand-dependent nuclear receptor corepressor-like protein isoform X1</fullName>
    </submittedName>
</protein>
<accession>A0A1S3JRK1</accession>
<organism evidence="9 10">
    <name type="scientific">Lingula anatina</name>
    <name type="common">Brachiopod</name>
    <name type="synonym">Lingula unguis</name>
    <dbReference type="NCBI Taxonomy" id="7574"/>
    <lineage>
        <taxon>Eukaryota</taxon>
        <taxon>Metazoa</taxon>
        <taxon>Spiralia</taxon>
        <taxon>Lophotrochozoa</taxon>
        <taxon>Brachiopoda</taxon>
        <taxon>Linguliformea</taxon>
        <taxon>Lingulata</taxon>
        <taxon>Lingulida</taxon>
        <taxon>Linguloidea</taxon>
        <taxon>Lingulidae</taxon>
        <taxon>Lingula</taxon>
    </lineage>
</organism>
<feature type="region of interest" description="Disordered" evidence="7">
    <location>
        <begin position="409"/>
        <end position="457"/>
    </location>
</feature>
<dbReference type="STRING" id="7574.A0A1S3JRK1"/>
<comment type="subcellular location">
    <subcellularLocation>
        <location evidence="1 6">Nucleus</location>
    </subcellularLocation>
</comment>
<dbReference type="GO" id="GO:0006357">
    <property type="term" value="P:regulation of transcription by RNA polymerase II"/>
    <property type="evidence" value="ECO:0007669"/>
    <property type="project" value="TreeGrafter"/>
</dbReference>
<dbReference type="PANTHER" id="PTHR21545">
    <property type="entry name" value="TRANSCRIPTION FACTOR MLR1/2"/>
    <property type="match status" value="1"/>
</dbReference>
<dbReference type="InterPro" id="IPR007889">
    <property type="entry name" value="HTH_Psq"/>
</dbReference>
<dbReference type="GO" id="GO:0005634">
    <property type="term" value="C:nucleus"/>
    <property type="evidence" value="ECO:0007669"/>
    <property type="project" value="UniProtKB-SubCell"/>
</dbReference>
<dbReference type="FunFam" id="1.10.10.60:FF:000019">
    <property type="entry name" value="Ligand-dependent corepressor isoform 1"/>
    <property type="match status" value="1"/>
</dbReference>
<evidence type="ECO:0000256" key="6">
    <source>
        <dbReference type="PROSITE-ProRule" id="PRU00320"/>
    </source>
</evidence>
<feature type="region of interest" description="Disordered" evidence="7">
    <location>
        <begin position="582"/>
        <end position="602"/>
    </location>
</feature>
<dbReference type="PANTHER" id="PTHR21545:SF13">
    <property type="entry name" value="ECDYSONE-INDUCED PROTEIN 93F, ISOFORM C"/>
    <property type="match status" value="1"/>
</dbReference>
<feature type="compositionally biased region" description="Basic residues" evidence="7">
    <location>
        <begin position="448"/>
        <end position="457"/>
    </location>
</feature>
<dbReference type="SUPFAM" id="SSF46689">
    <property type="entry name" value="Homeodomain-like"/>
    <property type="match status" value="2"/>
</dbReference>
<dbReference type="GO" id="GO:0003677">
    <property type="term" value="F:DNA binding"/>
    <property type="evidence" value="ECO:0007669"/>
    <property type="project" value="UniProtKB-UniRule"/>
</dbReference>
<sequence>MVDCGNIRCAQERRAFKKDLLSWTKKIPLAVGLETIAKEFASKDVMDKLLEPFNNLEPDTVKDWEPETTCHFCFSRLKFMIETVENGSSTEDESCNRTREDIGIRYLRELLPSACAPLFFPNIEQEDNQPLDLSATSQAAKSPGKYTEESAAVTKPPVELKVPQIKVNTSRKKDTGRRTYTEEELSAAVDDIRSGKLGTRRAASLYGIPRSTLRNKIFKLEHNGNHGSTHRTDHFHSPPKSGHTTDEEEETCTLDPEETWQRKLELLRQKHNLNRHVLEWDQANKLTNPYANELKFPFFPDLVRKMAEDRMRSASANPELSSVLSMPETGANNSANVELKVPSYKPMFTNGDGEEPYGHSALTSAGSKIGETLKDIIAKTISEKLRSRLESSSSSQDMDPLVQYRQSQGALTDTDENTQEKLSEGPVAKKPRLSTNSSSHRGSLMPLKKTRPKRGQYRKYNSQLLMEAVRAVQRGEMSVHRAGSYFGVPHSTLEYKVKERHLLRQKKIQEAKRQAAATGSGNSKDSDSDSSPSKRASEVLSSFSAAPSTFQSSSLMNGGSMETYKYHGFSVNASATELLRKLQQKVQAKSTHLPQSESKSFK</sequence>
<dbReference type="Gene3D" id="1.10.10.60">
    <property type="entry name" value="Homeodomain-like"/>
    <property type="match status" value="2"/>
</dbReference>
<name>A0A1S3JRK1_LINAN</name>
<evidence type="ECO:0000259" key="8">
    <source>
        <dbReference type="PROSITE" id="PS50960"/>
    </source>
</evidence>
<feature type="domain" description="HTH psq-type" evidence="8">
    <location>
        <begin position="451"/>
        <end position="503"/>
    </location>
</feature>
<keyword evidence="9" id="KW-1185">Reference proteome</keyword>
<keyword evidence="2" id="KW-0805">Transcription regulation</keyword>
<dbReference type="Pfam" id="PF05225">
    <property type="entry name" value="HTH_psq"/>
    <property type="match status" value="2"/>
</dbReference>
<evidence type="ECO:0000313" key="10">
    <source>
        <dbReference type="RefSeq" id="XP_013412721.1"/>
    </source>
</evidence>
<evidence type="ECO:0000256" key="5">
    <source>
        <dbReference type="ARBA" id="ARBA00023242"/>
    </source>
</evidence>
<evidence type="ECO:0000256" key="7">
    <source>
        <dbReference type="SAM" id="MobiDB-lite"/>
    </source>
</evidence>
<dbReference type="RefSeq" id="XP_013412721.1">
    <property type="nucleotide sequence ID" value="XM_013557267.2"/>
</dbReference>
<keyword evidence="4" id="KW-0804">Transcription</keyword>
<dbReference type="InParanoid" id="A0A1S3JRK1"/>
<feature type="region of interest" description="Disordered" evidence="7">
    <location>
        <begin position="507"/>
        <end position="542"/>
    </location>
</feature>
<evidence type="ECO:0000256" key="1">
    <source>
        <dbReference type="ARBA" id="ARBA00004123"/>
    </source>
</evidence>
<evidence type="ECO:0000256" key="3">
    <source>
        <dbReference type="ARBA" id="ARBA00023125"/>
    </source>
</evidence>
<feature type="region of interest" description="Disordered" evidence="7">
    <location>
        <begin position="226"/>
        <end position="255"/>
    </location>
</feature>
<feature type="domain" description="HTH psq-type" evidence="8">
    <location>
        <begin position="171"/>
        <end position="223"/>
    </location>
</feature>